<keyword evidence="2" id="KW-0479">Metal-binding</keyword>
<keyword evidence="3" id="KW-0223">Dioxygenase</keyword>
<protein>
    <recommendedName>
        <fullName evidence="6">2OGFeDO JBP1/TET oxygenase domain-containing protein</fullName>
    </recommendedName>
</protein>
<evidence type="ECO:0000259" key="6">
    <source>
        <dbReference type="Pfam" id="PF12851"/>
    </source>
</evidence>
<comment type="cofactor">
    <cofactor evidence="1">
        <name>Fe(2+)</name>
        <dbReference type="ChEBI" id="CHEBI:29033"/>
    </cofactor>
</comment>
<dbReference type="EMBL" id="MN739013">
    <property type="protein sequence ID" value="QHT35099.1"/>
    <property type="molecule type" value="Genomic_DNA"/>
</dbReference>
<sequence length="311" mass="35638">MTIVKKEIIDGVTIYTVDKDVDDAHADNLGNRFVSASMINFIIRDHDADVYAADGKLLLRFRKGALSKTNATAFYDNVIDFAETPTSNRGSTSGSKSKNVYDNPKIMSNIIGFFDRFPPNYKVAFKKAGIKAPLEIRECRFNRDHPDKFKKMIPLVKEINDLYKQYAPDHFEKQNKKAKQTYFKVPGTAFTTITTNVNFKTSIHKDKGDDAEGFGNLAVIEHGKYEGSETCFPQYGIGVDVRTGDMLFMDVHEWHGNLPMKPVDKDAKRLSIVCYLRYKIWLRTKNKTRRFYEKHNHTIRRLTRPGSASRT</sequence>
<evidence type="ECO:0000256" key="2">
    <source>
        <dbReference type="ARBA" id="ARBA00022723"/>
    </source>
</evidence>
<evidence type="ECO:0000256" key="4">
    <source>
        <dbReference type="ARBA" id="ARBA00023002"/>
    </source>
</evidence>
<evidence type="ECO:0000256" key="5">
    <source>
        <dbReference type="ARBA" id="ARBA00023004"/>
    </source>
</evidence>
<dbReference type="GO" id="GO:0051213">
    <property type="term" value="F:dioxygenase activity"/>
    <property type="evidence" value="ECO:0007669"/>
    <property type="project" value="UniProtKB-KW"/>
</dbReference>
<feature type="domain" description="2OGFeDO JBP1/TET oxygenase" evidence="6">
    <location>
        <begin position="131"/>
        <end position="277"/>
    </location>
</feature>
<dbReference type="Pfam" id="PF12851">
    <property type="entry name" value="Tet_JBP"/>
    <property type="match status" value="1"/>
</dbReference>
<reference evidence="7" key="1">
    <citation type="journal article" date="2020" name="Nature">
        <title>Giant virus diversity and host interactions through global metagenomics.</title>
        <authorList>
            <person name="Schulz F."/>
            <person name="Roux S."/>
            <person name="Paez-Espino D."/>
            <person name="Jungbluth S."/>
            <person name="Walsh D.A."/>
            <person name="Denef V.J."/>
            <person name="McMahon K.D."/>
            <person name="Konstantinidis K.T."/>
            <person name="Eloe-Fadrosh E.A."/>
            <person name="Kyrpides N.C."/>
            <person name="Woyke T."/>
        </authorList>
    </citation>
    <scope>NUCLEOTIDE SEQUENCE</scope>
    <source>
        <strain evidence="7">GVMAG-M-3300009180-1</strain>
    </source>
</reference>
<evidence type="ECO:0000256" key="1">
    <source>
        <dbReference type="ARBA" id="ARBA00001954"/>
    </source>
</evidence>
<evidence type="ECO:0000313" key="7">
    <source>
        <dbReference type="EMBL" id="QHT35099.1"/>
    </source>
</evidence>
<dbReference type="GO" id="GO:0046872">
    <property type="term" value="F:metal ion binding"/>
    <property type="evidence" value="ECO:0007669"/>
    <property type="project" value="UniProtKB-KW"/>
</dbReference>
<proteinExistence type="predicted"/>
<evidence type="ECO:0000256" key="3">
    <source>
        <dbReference type="ARBA" id="ARBA00022964"/>
    </source>
</evidence>
<keyword evidence="5" id="KW-0408">Iron</keyword>
<keyword evidence="4" id="KW-0560">Oxidoreductase</keyword>
<accession>A0A6C0F3H3</accession>
<name>A0A6C0F3H3_9ZZZZ</name>
<dbReference type="AlphaFoldDB" id="A0A6C0F3H3"/>
<dbReference type="Gene3D" id="3.60.130.30">
    <property type="match status" value="1"/>
</dbReference>
<dbReference type="InterPro" id="IPR024779">
    <property type="entry name" value="2OGFeDO_JBP1/TET_oxygenase_dom"/>
</dbReference>
<organism evidence="7">
    <name type="scientific">viral metagenome</name>
    <dbReference type="NCBI Taxonomy" id="1070528"/>
    <lineage>
        <taxon>unclassified sequences</taxon>
        <taxon>metagenomes</taxon>
        <taxon>organismal metagenomes</taxon>
    </lineage>
</organism>